<evidence type="ECO:0000313" key="3">
    <source>
        <dbReference type="Proteomes" id="UP001182556"/>
    </source>
</evidence>
<dbReference type="InterPro" id="IPR024420">
    <property type="entry name" value="TRAPP_III_complex_Trs85"/>
</dbReference>
<proteinExistence type="predicted"/>
<keyword evidence="3" id="KW-1185">Reference proteome</keyword>
<dbReference type="Pfam" id="PF12739">
    <property type="entry name" value="TRAPPC-Trs85"/>
    <property type="match status" value="1"/>
</dbReference>
<comment type="caution">
    <text evidence="2">The sequence shown here is derived from an EMBL/GenBank/DDBJ whole genome shotgun (WGS) entry which is preliminary data.</text>
</comment>
<sequence>MPSPPLSIVQSLSPRIAVLTSDDVVASCEANGCRGLEELLRPWEGGTERVSILSSTLTPTIHPTFPLRFVSYSSVFPVPETSAPNADVVVDLMSNCVGARKPEDEQHYPLTRSLLLSTRPTAPHETFNHPVGILIAVSTSCAEPMETLQRLAARATGSMSQAVPWLDGVNVMRFYVVVHDVSERGADMARAQELLGRVKKTYGPHSTLLVINSQADQSAPPLSPDTTTHPSIPLVRPFTPEEANPSAVSQVYASALSSLTLSPSAAASLIEEGDSPASPTKPPRRKLYGAKLTAEDTQRLAALVRELVVQSLIPWMEARVREWNEVWQTNRRGLTGRLFGAGRKLFSSRPSSPAPNASAAGYNAVKGYYPVTTVEALTRRLADFAFMLRDYRFASTVYDSLRRDFAQDRAWRYAAASTEMYGLSQLLSHTYFQPSTPPKQPLHPFTTLQHTDISSWLEQAVLAYQGRAPANQIQLDALRITVLYYEAWRAIGEWRGVGMALVKAAGEADEVASAVMIEEAAAADLKGGKSGKGRRRRAFHLVLAAQRYETAGLKTYSRRCLERASETYRDAPWNAAEDRIEYSLARQAYTLGESDTAVERFLRLLRKDETSVPGSQGGLLEDMALAYEQLTAHPEMLAKSKDKLQLPTPIFDAKATRIVLPFSHASTSGTSENWQKLEQQALSSWDRKGKKPMSLLPDPKKIVASVNEPFTVELLAVNPLNAPLAISNLSLVTSPADALTVTPVADFELEPYESRVIPIEVVAKERTTVSFASTSFLFHRFFPCTQSLERRGRRLQATKAQRVSPTYAKDTSLTVEIGESRPSFALEWVDVPDELFVGEQANVSLRVRNTGKVAVENLQLAISEDVLRLNHDLHSDLHEAVSNTIQSNTILPLHPGLLQPGEESIRPLVVSTYRAGELHLLGLALCSNAEDENEVETTSTSLVLNVTPLLDIRAAARPARSGLREYFVGVEVSNASFSAVRIEGIKSVSAYWTGKDLVDTSLLLPNQSLRAQSKIQAGGVDSSLAQSDLVGSLAKLVQGQTDLGQEPRPGPVALKTGVDGDTLQAYLVSRRHSRLTQLRLDFPTIGKATLSQIFPLLDPLDYDVVVEWSIDGSSARRGISTLHGVRVAPEFSVVEPVREAVDLAIAQGNKTTRTMYEETGRLRQVLMDSVLEGVLSAEDDPVEVRVQAGSGKTVEVDLSKDRVVPLIFTIRNRSPLLPVRWILELPQADGGKDKSMPVAEFCGTMCHRGQLDALCEVEVKTSAWVSLAGLVSVSGWTLRVETGEPGSGDGAGDVTWEPRRQWSRRGEGDWVEVVQKTS</sequence>
<evidence type="ECO:0000313" key="2">
    <source>
        <dbReference type="EMBL" id="KAK1927464.1"/>
    </source>
</evidence>
<accession>A0AAD9FWD0</accession>
<dbReference type="GO" id="GO:1990072">
    <property type="term" value="C:TRAPPIII protein complex"/>
    <property type="evidence" value="ECO:0007669"/>
    <property type="project" value="TreeGrafter"/>
</dbReference>
<dbReference type="PANTHER" id="PTHR12975">
    <property type="entry name" value="TRANSPORT PROTEIN TRAPP"/>
    <property type="match status" value="1"/>
</dbReference>
<dbReference type="EMBL" id="JAODAN010000001">
    <property type="protein sequence ID" value="KAK1927464.1"/>
    <property type="molecule type" value="Genomic_DNA"/>
</dbReference>
<organism evidence="2 3">
    <name type="scientific">Papiliotrema laurentii</name>
    <name type="common">Cryptococcus laurentii</name>
    <dbReference type="NCBI Taxonomy" id="5418"/>
    <lineage>
        <taxon>Eukaryota</taxon>
        <taxon>Fungi</taxon>
        <taxon>Dikarya</taxon>
        <taxon>Basidiomycota</taxon>
        <taxon>Agaricomycotina</taxon>
        <taxon>Tremellomycetes</taxon>
        <taxon>Tremellales</taxon>
        <taxon>Rhynchogastremaceae</taxon>
        <taxon>Papiliotrema</taxon>
    </lineage>
</organism>
<name>A0AAD9FWD0_PAPLA</name>
<dbReference type="Proteomes" id="UP001182556">
    <property type="component" value="Unassembled WGS sequence"/>
</dbReference>
<reference evidence="2" key="1">
    <citation type="submission" date="2023-02" db="EMBL/GenBank/DDBJ databases">
        <title>Identification and recombinant expression of a fungal hydrolase from Papiliotrema laurentii that hydrolyzes apple cutin and clears colloidal polyester polyurethane.</title>
        <authorList>
            <consortium name="DOE Joint Genome Institute"/>
            <person name="Roman V.A."/>
            <person name="Bojanowski C."/>
            <person name="Crable B.R."/>
            <person name="Wagner D.N."/>
            <person name="Hung C.S."/>
            <person name="Nadeau L.J."/>
            <person name="Schratz L."/>
            <person name="Haridas S."/>
            <person name="Pangilinan J."/>
            <person name="Lipzen A."/>
            <person name="Na H."/>
            <person name="Yan M."/>
            <person name="Ng V."/>
            <person name="Grigoriev I.V."/>
            <person name="Spatafora J.W."/>
            <person name="Barlow D."/>
            <person name="Biffinger J."/>
            <person name="Kelley-Loughnane N."/>
            <person name="Varaljay V.A."/>
            <person name="Crookes-Goodson W.J."/>
        </authorList>
    </citation>
    <scope>NUCLEOTIDE SEQUENCE</scope>
    <source>
        <strain evidence="2">5307AH</strain>
    </source>
</reference>
<dbReference type="PANTHER" id="PTHR12975:SF6">
    <property type="entry name" value="TRAFFICKING PROTEIN PARTICLE COMPLEX SUBUNIT 8"/>
    <property type="match status" value="1"/>
</dbReference>
<feature type="region of interest" description="Disordered" evidence="1">
    <location>
        <begin position="1282"/>
        <end position="1301"/>
    </location>
</feature>
<gene>
    <name evidence="2" type="ORF">DB88DRAFT_503949</name>
</gene>
<protein>
    <submittedName>
        <fullName evidence="2">ER-golgi trafficking TRAPP I complex 85 kDa subunit-domain-containing protein</fullName>
    </submittedName>
</protein>
<evidence type="ECO:0000256" key="1">
    <source>
        <dbReference type="SAM" id="MobiDB-lite"/>
    </source>
</evidence>